<dbReference type="AlphaFoldDB" id="A0A915M0P2"/>
<protein>
    <submittedName>
        <fullName evidence="2">Uncharacterized protein</fullName>
    </submittedName>
</protein>
<dbReference type="Proteomes" id="UP000887561">
    <property type="component" value="Unplaced"/>
</dbReference>
<accession>A0A915M0P2</accession>
<evidence type="ECO:0000313" key="1">
    <source>
        <dbReference type="Proteomes" id="UP000887561"/>
    </source>
</evidence>
<reference evidence="2" key="1">
    <citation type="submission" date="2022-11" db="UniProtKB">
        <authorList>
            <consortium name="WormBaseParasite"/>
        </authorList>
    </citation>
    <scope>IDENTIFICATION</scope>
</reference>
<keyword evidence="1" id="KW-1185">Reference proteome</keyword>
<proteinExistence type="predicted"/>
<name>A0A915M0P2_MELJA</name>
<evidence type="ECO:0000313" key="2">
    <source>
        <dbReference type="WBParaSite" id="scaffold2516_cov204.g4985"/>
    </source>
</evidence>
<sequence>MDEAQLQLAEEKDYSKDFEEDLRGNVEHGDIYDEHLAQLPEFEVHKLGKNLGWTQEEKQHLIERLRKLLKNANLKGVFPSENNKVVVEVRSNVIAIEPAVDSKNADPSKTGSGFAWPRSWDNNEADDRLAIRSWARFVDFSF</sequence>
<dbReference type="WBParaSite" id="scaffold2516_cov204.g4985">
    <property type="protein sequence ID" value="scaffold2516_cov204.g4985"/>
    <property type="gene ID" value="scaffold2516_cov204.g4985"/>
</dbReference>
<organism evidence="1 2">
    <name type="scientific">Meloidogyne javanica</name>
    <name type="common">Root-knot nematode worm</name>
    <dbReference type="NCBI Taxonomy" id="6303"/>
    <lineage>
        <taxon>Eukaryota</taxon>
        <taxon>Metazoa</taxon>
        <taxon>Ecdysozoa</taxon>
        <taxon>Nematoda</taxon>
        <taxon>Chromadorea</taxon>
        <taxon>Rhabditida</taxon>
        <taxon>Tylenchina</taxon>
        <taxon>Tylenchomorpha</taxon>
        <taxon>Tylenchoidea</taxon>
        <taxon>Meloidogynidae</taxon>
        <taxon>Meloidogyninae</taxon>
        <taxon>Meloidogyne</taxon>
        <taxon>Meloidogyne incognita group</taxon>
    </lineage>
</organism>